<organism evidence="2 3">
    <name type="scientific">Bradyrhizobium elkanii</name>
    <dbReference type="NCBI Taxonomy" id="29448"/>
    <lineage>
        <taxon>Bacteria</taxon>
        <taxon>Pseudomonadati</taxon>
        <taxon>Pseudomonadota</taxon>
        <taxon>Alphaproteobacteria</taxon>
        <taxon>Hyphomicrobiales</taxon>
        <taxon>Nitrobacteraceae</taxon>
        <taxon>Bradyrhizobium</taxon>
    </lineage>
</organism>
<accession>A0A8I1YDP7</accession>
<sequence>MGTAMSKPRDDRQKDLLLPALDQIIDMGHPLVRLAALIDWKFLDDRFGSVCQTGPGQPGLPTRLVAGLFILKHMHNLSDEVLCARWIENPYYQYFCGELSFCHRLPFDRSSMTRWRQRLGEEQLVALIQESLSVAHKTGAIGAKDLERVVVDTTVQPKAVAHPTDARLMHRAITKLVGLAKRNRVPLRQSYLRLAKRAAIMVGRYTHAHQFKRARRQLKFLRTRLGRIIRDIRRKIDGDAALEARFGPLLDLAQRVRSQDQHQRGPKVYALHAPEVECIGKGKARTPYEFGCKVSIATPVTSPKVGQFVLHAKALHGNPFDGHTLGPVVADMEKLTGVEARRIHVDKGYRGHNYPHRFRVWISGQVRRVTASIRREMKRRAAVEPVIGHVKAEHRMDRNYLKGRVGDRINAVLAAAGYNFGLLLRWLAELLRAIIRAFAETVPAQNIA</sequence>
<dbReference type="EMBL" id="JAFICZ010000001">
    <property type="protein sequence ID" value="MBP1299749.1"/>
    <property type="molecule type" value="Genomic_DNA"/>
</dbReference>
<evidence type="ECO:0000313" key="3">
    <source>
        <dbReference type="Proteomes" id="UP000673383"/>
    </source>
</evidence>
<feature type="domain" description="Transposase InsH N-terminal" evidence="1">
    <location>
        <begin position="21"/>
        <end position="118"/>
    </location>
</feature>
<dbReference type="AlphaFoldDB" id="A0A8I1YDP7"/>
<protein>
    <submittedName>
        <fullName evidence="2">IS5 family transposase</fullName>
    </submittedName>
</protein>
<dbReference type="PANTHER" id="PTHR33803">
    <property type="entry name" value="IS1478 TRANSPOSASE"/>
    <property type="match status" value="1"/>
</dbReference>
<dbReference type="Proteomes" id="UP000673383">
    <property type="component" value="Unassembled WGS sequence"/>
</dbReference>
<reference evidence="2" key="1">
    <citation type="submission" date="2021-02" db="EMBL/GenBank/DDBJ databases">
        <title>Genomic Encyclopedia of Type Strains, Phase IV (KMG-V): Genome sequencing to study the core and pangenomes of soil and plant-associated prokaryotes.</title>
        <authorList>
            <person name="Whitman W."/>
        </authorList>
    </citation>
    <scope>NUCLEOTIDE SEQUENCE</scope>
    <source>
        <strain evidence="2">USDA 406</strain>
    </source>
</reference>
<dbReference type="InterPro" id="IPR008490">
    <property type="entry name" value="Transposase_InsH_N"/>
</dbReference>
<dbReference type="PANTHER" id="PTHR33803:SF3">
    <property type="entry name" value="BLL1974 PROTEIN"/>
    <property type="match status" value="1"/>
</dbReference>
<name>A0A8I1YDP7_BRAEL</name>
<evidence type="ECO:0000313" key="2">
    <source>
        <dbReference type="EMBL" id="MBP1299749.1"/>
    </source>
</evidence>
<proteinExistence type="predicted"/>
<comment type="caution">
    <text evidence="2">The sequence shown here is derived from an EMBL/GenBank/DDBJ whole genome shotgun (WGS) entry which is preliminary data.</text>
</comment>
<evidence type="ECO:0000259" key="1">
    <source>
        <dbReference type="Pfam" id="PF05598"/>
    </source>
</evidence>
<dbReference type="NCBIfam" id="NF033578">
    <property type="entry name" value="transpos_IS5_1"/>
    <property type="match status" value="1"/>
</dbReference>
<dbReference type="InterPro" id="IPR047710">
    <property type="entry name" value="Transpos_IS5-like"/>
</dbReference>
<gene>
    <name evidence="2" type="ORF">JOH49_009502</name>
</gene>
<dbReference type="Pfam" id="PF05598">
    <property type="entry name" value="DUF772"/>
    <property type="match status" value="1"/>
</dbReference>